<organism evidence="8 9">
    <name type="scientific">Thiobacillus denitrificans (strain ATCC 25259 / T1)</name>
    <dbReference type="NCBI Taxonomy" id="292415"/>
    <lineage>
        <taxon>Bacteria</taxon>
        <taxon>Pseudomonadati</taxon>
        <taxon>Pseudomonadota</taxon>
        <taxon>Betaproteobacteria</taxon>
        <taxon>Nitrosomonadales</taxon>
        <taxon>Thiobacillaceae</taxon>
        <taxon>Thiobacillus</taxon>
    </lineage>
</organism>
<dbReference type="KEGG" id="tbd:Tbd_0065"/>
<dbReference type="Pfam" id="PF00892">
    <property type="entry name" value="EamA"/>
    <property type="match status" value="2"/>
</dbReference>
<dbReference type="Proteomes" id="UP000008291">
    <property type="component" value="Chromosome"/>
</dbReference>
<dbReference type="eggNOG" id="COG0697">
    <property type="taxonomic scope" value="Bacteria"/>
</dbReference>
<evidence type="ECO:0000313" key="8">
    <source>
        <dbReference type="EMBL" id="AAZ96018.1"/>
    </source>
</evidence>
<dbReference type="AlphaFoldDB" id="Q3SMM5"/>
<dbReference type="OrthoDB" id="5186724at2"/>
<evidence type="ECO:0000256" key="2">
    <source>
        <dbReference type="ARBA" id="ARBA00007362"/>
    </source>
</evidence>
<feature type="transmembrane region" description="Helical" evidence="6">
    <location>
        <begin position="121"/>
        <end position="139"/>
    </location>
</feature>
<keyword evidence="4 6" id="KW-1133">Transmembrane helix</keyword>
<dbReference type="STRING" id="292415.Tbd_0065"/>
<comment type="similarity">
    <text evidence="2">Belongs to the EamA transporter family.</text>
</comment>
<dbReference type="RefSeq" id="WP_011310578.1">
    <property type="nucleotide sequence ID" value="NC_007404.1"/>
</dbReference>
<feature type="transmembrane region" description="Helical" evidence="6">
    <location>
        <begin position="241"/>
        <end position="260"/>
    </location>
</feature>
<dbReference type="InterPro" id="IPR000620">
    <property type="entry name" value="EamA_dom"/>
</dbReference>
<keyword evidence="3 6" id="KW-0812">Transmembrane</keyword>
<dbReference type="InterPro" id="IPR037185">
    <property type="entry name" value="EmrE-like"/>
</dbReference>
<evidence type="ECO:0000256" key="3">
    <source>
        <dbReference type="ARBA" id="ARBA00022692"/>
    </source>
</evidence>
<feature type="transmembrane region" description="Helical" evidence="6">
    <location>
        <begin position="266"/>
        <end position="284"/>
    </location>
</feature>
<feature type="transmembrane region" description="Helical" evidence="6">
    <location>
        <begin position="145"/>
        <end position="166"/>
    </location>
</feature>
<feature type="transmembrane region" description="Helical" evidence="6">
    <location>
        <begin position="209"/>
        <end position="229"/>
    </location>
</feature>
<keyword evidence="5 6" id="KW-0472">Membrane</keyword>
<dbReference type="PANTHER" id="PTHR32322">
    <property type="entry name" value="INNER MEMBRANE TRANSPORTER"/>
    <property type="match status" value="1"/>
</dbReference>
<accession>Q3SMM5</accession>
<dbReference type="SUPFAM" id="SSF103481">
    <property type="entry name" value="Multidrug resistance efflux transporter EmrE"/>
    <property type="match status" value="2"/>
</dbReference>
<keyword evidence="9" id="KW-1185">Reference proteome</keyword>
<feature type="domain" description="EamA" evidence="7">
    <location>
        <begin position="10"/>
        <end position="135"/>
    </location>
</feature>
<dbReference type="PANTHER" id="PTHR32322:SF2">
    <property type="entry name" value="EAMA DOMAIN-CONTAINING PROTEIN"/>
    <property type="match status" value="1"/>
</dbReference>
<evidence type="ECO:0000256" key="6">
    <source>
        <dbReference type="SAM" id="Phobius"/>
    </source>
</evidence>
<name>Q3SMM5_THIDA</name>
<comment type="subcellular location">
    <subcellularLocation>
        <location evidence="1">Membrane</location>
        <topology evidence="1">Multi-pass membrane protein</topology>
    </subcellularLocation>
</comment>
<dbReference type="Gene3D" id="1.10.3730.20">
    <property type="match status" value="1"/>
</dbReference>
<reference evidence="8 9" key="1">
    <citation type="journal article" date="2006" name="J. Bacteriol.">
        <title>The genome sequence of the obligately chemolithoautotrophic, facultatively anaerobic bacterium Thiobacillus denitrificans.</title>
        <authorList>
            <person name="Beller H.R."/>
            <person name="Chain P.S."/>
            <person name="Letain T.E."/>
            <person name="Chakicherla A."/>
            <person name="Larimer F.W."/>
            <person name="Richardson P.M."/>
            <person name="Coleman M.A."/>
            <person name="Wood A.P."/>
            <person name="Kelly D.P."/>
        </authorList>
    </citation>
    <scope>NUCLEOTIDE SEQUENCE [LARGE SCALE GENOMIC DNA]</scope>
    <source>
        <strain evidence="8 9">ATCC 25259</strain>
    </source>
</reference>
<dbReference type="HOGENOM" id="CLU_033863_5_1_4"/>
<evidence type="ECO:0000256" key="1">
    <source>
        <dbReference type="ARBA" id="ARBA00004141"/>
    </source>
</evidence>
<evidence type="ECO:0000256" key="5">
    <source>
        <dbReference type="ARBA" id="ARBA00023136"/>
    </source>
</evidence>
<dbReference type="EMBL" id="CP000116">
    <property type="protein sequence ID" value="AAZ96018.1"/>
    <property type="molecule type" value="Genomic_DNA"/>
</dbReference>
<feature type="transmembrane region" description="Helical" evidence="6">
    <location>
        <begin position="31"/>
        <end position="52"/>
    </location>
</feature>
<feature type="domain" description="EamA" evidence="7">
    <location>
        <begin position="148"/>
        <end position="281"/>
    </location>
</feature>
<sequence>MSIPAAYTAVIVIWSTTPLAIQWSAQGAGFSFAVAARMLIGLAVCLLVVGATRTALPLDAAARRLYAASGLSLCVSMLLTYWGALHIPSGLISVIFGLSPLLTGVFAALWLGERTLTPQRISGLVIALGGLWLIFGQPWPGDADARLGTAAVLGGMAVQALGLVWVKRLNVGASALATTTGSLGVAVPLFVLVWLVADAGAFPAGIKARAGWAIVYLGVLGSVVGFTLYYYMIRRLDAGRVALITLVTPVSALLLGQAFNAETIPLAGWAGIALIGVGLVLYEWRALGQLRRHAAG</sequence>
<feature type="transmembrane region" description="Helical" evidence="6">
    <location>
        <begin position="173"/>
        <end position="197"/>
    </location>
</feature>
<dbReference type="GO" id="GO:0016020">
    <property type="term" value="C:membrane"/>
    <property type="evidence" value="ECO:0007669"/>
    <property type="project" value="UniProtKB-SubCell"/>
</dbReference>
<gene>
    <name evidence="8" type="ordered locus">Tbd_0065</name>
</gene>
<evidence type="ECO:0000259" key="7">
    <source>
        <dbReference type="Pfam" id="PF00892"/>
    </source>
</evidence>
<feature type="transmembrane region" description="Helical" evidence="6">
    <location>
        <begin position="64"/>
        <end position="84"/>
    </location>
</feature>
<evidence type="ECO:0000313" key="9">
    <source>
        <dbReference type="Proteomes" id="UP000008291"/>
    </source>
</evidence>
<protein>
    <submittedName>
        <fullName evidence="8">Membrane protein, putative</fullName>
    </submittedName>
</protein>
<dbReference type="InterPro" id="IPR050638">
    <property type="entry name" value="AA-Vitamin_Transporters"/>
</dbReference>
<evidence type="ECO:0000256" key="4">
    <source>
        <dbReference type="ARBA" id="ARBA00022989"/>
    </source>
</evidence>
<feature type="transmembrane region" description="Helical" evidence="6">
    <location>
        <begin position="90"/>
        <end position="109"/>
    </location>
</feature>
<feature type="transmembrane region" description="Helical" evidence="6">
    <location>
        <begin position="7"/>
        <end position="25"/>
    </location>
</feature>
<proteinExistence type="inferred from homology"/>